<accession>A0ABZ2WEG6</accession>
<dbReference type="NCBIfam" id="TIGR00654">
    <property type="entry name" value="PhzF_family"/>
    <property type="match status" value="1"/>
</dbReference>
<gene>
    <name evidence="1" type="ORF">SHJJP9002_002613</name>
</gene>
<organism evidence="1 2">
    <name type="scientific">Staphylococcus casei</name>
    <dbReference type="NCBI Taxonomy" id="201828"/>
    <lineage>
        <taxon>Bacteria</taxon>
        <taxon>Bacillati</taxon>
        <taxon>Bacillota</taxon>
        <taxon>Bacilli</taxon>
        <taxon>Bacillales</taxon>
        <taxon>Staphylococcaceae</taxon>
        <taxon>Staphylococcus</taxon>
    </lineage>
</organism>
<dbReference type="SUPFAM" id="SSF54506">
    <property type="entry name" value="Diaminopimelate epimerase-like"/>
    <property type="match status" value="1"/>
</dbReference>
<name>A0ABZ2WEG6_9STAP</name>
<reference evidence="1 2" key="1">
    <citation type="journal article" date="2024" name="ISME J.">
        <title>Staphylococcus epidermidis bacteriocin A37 kills natural competitors with a unique mechanism of action.</title>
        <authorList>
            <person name="Puls J.S."/>
            <person name="Winnerling B."/>
            <person name="Power J.J."/>
            <person name="Kruger A.M."/>
            <person name="Brajtenbach D."/>
            <person name="Johnson M."/>
            <person name="Bilici K."/>
            <person name="Camus L."/>
            <person name="Fliesswasser T."/>
            <person name="Schneider T."/>
            <person name="Sahl H.G."/>
            <person name="Ghosal D."/>
            <person name="Kubitscheck U."/>
            <person name="Heilbronner S."/>
            <person name="Grein F."/>
        </authorList>
    </citation>
    <scope>NUCLEOTIDE SEQUENCE [LARGE SCALE GENOMIC DNA]</scope>
    <source>
        <strain evidence="1 2">SCK7</strain>
    </source>
</reference>
<dbReference type="PANTHER" id="PTHR13774:SF32">
    <property type="entry name" value="ANTISENSE-ENHANCING SEQUENCE 1"/>
    <property type="match status" value="1"/>
</dbReference>
<evidence type="ECO:0000313" key="1">
    <source>
        <dbReference type="EMBL" id="WZG10584.1"/>
    </source>
</evidence>
<protein>
    <submittedName>
        <fullName evidence="1">PhzF family phenazine biosynthesis protein</fullName>
    </submittedName>
</protein>
<proteinExistence type="predicted"/>
<sequence length="289" mass="32712">MDFYIVDVFAEQKYQGNQLAVVIPSETLSDKEMQNIANELNYNETTFILSEKLDNGGYDVRIFTPDIEVPFAGHPTIGTAFIIKMLYESNAHTQCITLNLAVGQINVYLDNDYLTMKQNQPQFKQVIKDPTMMSNILNIDLEDIDDRLPIQVVSTGLPAVIVPVKSTEVLNKCSVNHYFYQSFIEETIKANIIIFSTELSKDKHLVNTRVYLDDSGFPEDPATGSANGNLAAYLHYYNFFDENHVLYEVEQGVKMGRPSKLNIEVSQNQNIYEILVGGKVFLIAKGTWL</sequence>
<dbReference type="PIRSF" id="PIRSF016184">
    <property type="entry name" value="PhzC_PhzF"/>
    <property type="match status" value="1"/>
</dbReference>
<dbReference type="Pfam" id="PF02567">
    <property type="entry name" value="PhzC-PhzF"/>
    <property type="match status" value="1"/>
</dbReference>
<dbReference type="Proteomes" id="UP001468345">
    <property type="component" value="Chromosome"/>
</dbReference>
<dbReference type="PANTHER" id="PTHR13774">
    <property type="entry name" value="PHENAZINE BIOSYNTHESIS PROTEIN"/>
    <property type="match status" value="1"/>
</dbReference>
<dbReference type="Gene3D" id="3.10.310.10">
    <property type="entry name" value="Diaminopimelate Epimerase, Chain A, domain 1"/>
    <property type="match status" value="2"/>
</dbReference>
<evidence type="ECO:0000313" key="2">
    <source>
        <dbReference type="Proteomes" id="UP001468345"/>
    </source>
</evidence>
<keyword evidence="2" id="KW-1185">Reference proteome</keyword>
<dbReference type="EMBL" id="CP133006">
    <property type="protein sequence ID" value="WZG10584.1"/>
    <property type="molecule type" value="Genomic_DNA"/>
</dbReference>
<dbReference type="InterPro" id="IPR003719">
    <property type="entry name" value="Phenazine_PhzF-like"/>
</dbReference>
<dbReference type="RefSeq" id="WP_101117764.1">
    <property type="nucleotide sequence ID" value="NZ_CP133006.1"/>
</dbReference>